<evidence type="ECO:0008006" key="3">
    <source>
        <dbReference type="Google" id="ProtNLM"/>
    </source>
</evidence>
<dbReference type="EMBL" id="JAYMYS010000005">
    <property type="protein sequence ID" value="KAK7392316.1"/>
    <property type="molecule type" value="Genomic_DNA"/>
</dbReference>
<dbReference type="AlphaFoldDB" id="A0AAN9XHI0"/>
<gene>
    <name evidence="1" type="ORF">VNO78_20750</name>
</gene>
<dbReference type="PANTHER" id="PTHR31348">
    <property type="entry name" value="EID1-LIKE F-BOX PROTEIN 2-RELATED"/>
    <property type="match status" value="1"/>
</dbReference>
<dbReference type="SUPFAM" id="SSF81383">
    <property type="entry name" value="F-box domain"/>
    <property type="match status" value="1"/>
</dbReference>
<sequence length="222" mass="25553">MEESVFAALSDDMVLSIFAKLEDDPRHWARVASVCSRFFYLIRHFCWKNKCWETFPTLIGDSPSTWSSLLKLAVCCPGLHHAGVPALPDCPRRSPHLASGNWDLRREQGCKLLARQFRDDCLLICDWPGCVHSHEKRNYMLFRGVFRNFKATGVWRTIIDDKRRMVDIHCAFCSSPHTWDLHSAFCLRRGFGYHLDGEPVVRAYVCQNGHVSGAWTHVPLFS</sequence>
<comment type="caution">
    <text evidence="1">The sequence shown here is derived from an EMBL/GenBank/DDBJ whole genome shotgun (WGS) entry which is preliminary data.</text>
</comment>
<keyword evidence="2" id="KW-1185">Reference proteome</keyword>
<evidence type="ECO:0000313" key="1">
    <source>
        <dbReference type="EMBL" id="KAK7392316.1"/>
    </source>
</evidence>
<name>A0AAN9XHI0_PSOTE</name>
<dbReference type="Proteomes" id="UP001386955">
    <property type="component" value="Unassembled WGS sequence"/>
</dbReference>
<dbReference type="PANTHER" id="PTHR31348:SF4">
    <property type="entry name" value="PHYTOCHROME A-ASSOCIATED F-BOX PROTEIN"/>
    <property type="match status" value="1"/>
</dbReference>
<protein>
    <recommendedName>
        <fullName evidence="3">Phytochrome A-associated F-box protein</fullName>
    </recommendedName>
</protein>
<reference evidence="1 2" key="1">
    <citation type="submission" date="2024-01" db="EMBL/GenBank/DDBJ databases">
        <title>The genomes of 5 underutilized Papilionoideae crops provide insights into root nodulation and disease resistanc.</title>
        <authorList>
            <person name="Jiang F."/>
        </authorList>
    </citation>
    <scope>NUCLEOTIDE SEQUENCE [LARGE SCALE GENOMIC DNA]</scope>
    <source>
        <strain evidence="1">DUOXIRENSHENG_FW03</strain>
        <tissue evidence="1">Leaves</tissue>
    </source>
</reference>
<dbReference type="InterPro" id="IPR036047">
    <property type="entry name" value="F-box-like_dom_sf"/>
</dbReference>
<dbReference type="InterPro" id="IPR040267">
    <property type="entry name" value="EID1-like"/>
</dbReference>
<organism evidence="1 2">
    <name type="scientific">Psophocarpus tetragonolobus</name>
    <name type="common">Winged bean</name>
    <name type="synonym">Dolichos tetragonolobus</name>
    <dbReference type="NCBI Taxonomy" id="3891"/>
    <lineage>
        <taxon>Eukaryota</taxon>
        <taxon>Viridiplantae</taxon>
        <taxon>Streptophyta</taxon>
        <taxon>Embryophyta</taxon>
        <taxon>Tracheophyta</taxon>
        <taxon>Spermatophyta</taxon>
        <taxon>Magnoliopsida</taxon>
        <taxon>eudicotyledons</taxon>
        <taxon>Gunneridae</taxon>
        <taxon>Pentapetalae</taxon>
        <taxon>rosids</taxon>
        <taxon>fabids</taxon>
        <taxon>Fabales</taxon>
        <taxon>Fabaceae</taxon>
        <taxon>Papilionoideae</taxon>
        <taxon>50 kb inversion clade</taxon>
        <taxon>NPAAA clade</taxon>
        <taxon>indigoferoid/millettioid clade</taxon>
        <taxon>Phaseoleae</taxon>
        <taxon>Psophocarpus</taxon>
    </lineage>
</organism>
<accession>A0AAN9XHI0</accession>
<evidence type="ECO:0000313" key="2">
    <source>
        <dbReference type="Proteomes" id="UP001386955"/>
    </source>
</evidence>
<proteinExistence type="predicted"/>